<accession>A0AAV0FIZ0</accession>
<evidence type="ECO:0000313" key="2">
    <source>
        <dbReference type="Proteomes" id="UP001152523"/>
    </source>
</evidence>
<name>A0AAV0FIZ0_9ASTE</name>
<comment type="caution">
    <text evidence="1">The sequence shown here is derived from an EMBL/GenBank/DDBJ whole genome shotgun (WGS) entry which is preliminary data.</text>
</comment>
<dbReference type="AlphaFoldDB" id="A0AAV0FIZ0"/>
<keyword evidence="2" id="KW-1185">Reference proteome</keyword>
<dbReference type="Proteomes" id="UP001152523">
    <property type="component" value="Unassembled WGS sequence"/>
</dbReference>
<proteinExistence type="predicted"/>
<reference evidence="1" key="1">
    <citation type="submission" date="2022-07" db="EMBL/GenBank/DDBJ databases">
        <authorList>
            <person name="Macas J."/>
            <person name="Novak P."/>
            <person name="Neumann P."/>
        </authorList>
    </citation>
    <scope>NUCLEOTIDE SEQUENCE</scope>
</reference>
<sequence length="147" mass="17031">MSKHIFDWLSIPASKHSVRQVIGRVGDSVRIEEKKWLLLHPSGRLSMTEKPESSNTKLTFKVSMRMIGTRNSLVIMVSSFLSQIIYDSSTLIDSTLEFKSILFLFGRMGAKSNDFFSFLARRQILLMAMELRSLSYWCNRGVFFLYF</sequence>
<evidence type="ECO:0000313" key="1">
    <source>
        <dbReference type="EMBL" id="CAH9135611.1"/>
    </source>
</evidence>
<protein>
    <submittedName>
        <fullName evidence="1">Uncharacterized protein</fullName>
    </submittedName>
</protein>
<organism evidence="1 2">
    <name type="scientific">Cuscuta epithymum</name>
    <dbReference type="NCBI Taxonomy" id="186058"/>
    <lineage>
        <taxon>Eukaryota</taxon>
        <taxon>Viridiplantae</taxon>
        <taxon>Streptophyta</taxon>
        <taxon>Embryophyta</taxon>
        <taxon>Tracheophyta</taxon>
        <taxon>Spermatophyta</taxon>
        <taxon>Magnoliopsida</taxon>
        <taxon>eudicotyledons</taxon>
        <taxon>Gunneridae</taxon>
        <taxon>Pentapetalae</taxon>
        <taxon>asterids</taxon>
        <taxon>lamiids</taxon>
        <taxon>Solanales</taxon>
        <taxon>Convolvulaceae</taxon>
        <taxon>Cuscuteae</taxon>
        <taxon>Cuscuta</taxon>
        <taxon>Cuscuta subgen. Cuscuta</taxon>
    </lineage>
</organism>
<gene>
    <name evidence="1" type="ORF">CEPIT_LOCUS34647</name>
</gene>
<dbReference type="EMBL" id="CAMAPF010000990">
    <property type="protein sequence ID" value="CAH9135611.1"/>
    <property type="molecule type" value="Genomic_DNA"/>
</dbReference>